<name>A0ABY2DQG5_9FLAO</name>
<reference evidence="1 2" key="1">
    <citation type="submission" date="2019-03" db="EMBL/GenBank/DDBJ databases">
        <title>Novel species of Flavobacterium.</title>
        <authorList>
            <person name="Liu Q."/>
            <person name="Xin Y.-H."/>
        </authorList>
    </citation>
    <scope>NUCLEOTIDE SEQUENCE [LARGE SCALE GENOMIC DNA]</scope>
    <source>
        <strain evidence="1 2">LB2P22</strain>
    </source>
</reference>
<evidence type="ECO:0000313" key="1">
    <source>
        <dbReference type="EMBL" id="TDE26784.1"/>
    </source>
</evidence>
<proteinExistence type="predicted"/>
<dbReference type="Proteomes" id="UP000294685">
    <property type="component" value="Unassembled WGS sequence"/>
</dbReference>
<gene>
    <name evidence="1" type="ORF">E0I61_16060</name>
</gene>
<evidence type="ECO:0000313" key="2">
    <source>
        <dbReference type="Proteomes" id="UP000294685"/>
    </source>
</evidence>
<keyword evidence="2" id="KW-1185">Reference proteome</keyword>
<organism evidence="1 2">
    <name type="scientific">Flavobacterium ranwuense</name>
    <dbReference type="NCBI Taxonomy" id="2541725"/>
    <lineage>
        <taxon>Bacteria</taxon>
        <taxon>Pseudomonadati</taxon>
        <taxon>Bacteroidota</taxon>
        <taxon>Flavobacteriia</taxon>
        <taxon>Flavobacteriales</taxon>
        <taxon>Flavobacteriaceae</taxon>
        <taxon>Flavobacterium</taxon>
    </lineage>
</organism>
<protein>
    <submittedName>
        <fullName evidence="1">Uncharacterized protein</fullName>
    </submittedName>
</protein>
<comment type="caution">
    <text evidence="1">The sequence shown here is derived from an EMBL/GenBank/DDBJ whole genome shotgun (WGS) entry which is preliminary data.</text>
</comment>
<accession>A0ABY2DQG5</accession>
<sequence length="345" mass="41115">MNYDPKEIIKYTALLEELETSQKLINLGFGEIQNLSLNNSFHFLPFQLLSQGFERFMKSYICLAFENINGRYPDFNYLKNLGHNLESLLEEILNNYFYKFDRPQYLEDETFLKQNQELKELLFIISEFGKKSRYYNFDLITESKQKPLNTKELWNKFENKYLFKDEKLLNKLFSNETEHEVFYKLNSIIIIIFEKFISALSRQFIFDCLGGKAKQMSVSSFFDFGMLYEKDFGNKDYRKMTTRYNQAPRKVHKRTLVDELERKLNPNFKSKKILKSDYDGDWPFYADEVVIECRNQHWCVITIEGHDYALNGSAKGRYKLENPQDGGMVMMDKNFSAFIDLARKL</sequence>
<dbReference type="RefSeq" id="WP_132072650.1">
    <property type="nucleotide sequence ID" value="NZ_SMLH01000015.1"/>
</dbReference>
<dbReference type="EMBL" id="SMLH01000015">
    <property type="protein sequence ID" value="TDE26784.1"/>
    <property type="molecule type" value="Genomic_DNA"/>
</dbReference>